<name>A0A926Y394_9BACT</name>
<dbReference type="AlphaFoldDB" id="A0A926Y394"/>
<comment type="caution">
    <text evidence="2">The sequence shown here is derived from an EMBL/GenBank/DDBJ whole genome shotgun (WGS) entry which is preliminary data.</text>
</comment>
<keyword evidence="1" id="KW-1133">Transmembrane helix</keyword>
<proteinExistence type="predicted"/>
<keyword evidence="1" id="KW-0472">Membrane</keyword>
<evidence type="ECO:0000313" key="2">
    <source>
        <dbReference type="EMBL" id="MBD2701645.1"/>
    </source>
</evidence>
<sequence length="46" mass="5229">MWHKIVVILNKCLIALLDLFFDVCMGLSIGAEELLKGFEQLVKCYA</sequence>
<keyword evidence="1" id="KW-0812">Transmembrane</keyword>
<gene>
    <name evidence="2" type="ORF">IC229_13420</name>
</gene>
<evidence type="ECO:0000313" key="3">
    <source>
        <dbReference type="Proteomes" id="UP000598820"/>
    </source>
</evidence>
<dbReference type="RefSeq" id="WP_190887491.1">
    <property type="nucleotide sequence ID" value="NZ_JACWZY010000009.1"/>
</dbReference>
<organism evidence="2 3">
    <name type="scientific">Spirosoma profusum</name>
    <dbReference type="NCBI Taxonomy" id="2771354"/>
    <lineage>
        <taxon>Bacteria</taxon>
        <taxon>Pseudomonadati</taxon>
        <taxon>Bacteroidota</taxon>
        <taxon>Cytophagia</taxon>
        <taxon>Cytophagales</taxon>
        <taxon>Cytophagaceae</taxon>
        <taxon>Spirosoma</taxon>
    </lineage>
</organism>
<reference evidence="2" key="1">
    <citation type="submission" date="2020-09" db="EMBL/GenBank/DDBJ databases">
        <authorList>
            <person name="Kim M.K."/>
        </authorList>
    </citation>
    <scope>NUCLEOTIDE SEQUENCE</scope>
    <source>
        <strain evidence="2">BT702</strain>
    </source>
</reference>
<evidence type="ECO:0000256" key="1">
    <source>
        <dbReference type="SAM" id="Phobius"/>
    </source>
</evidence>
<accession>A0A926Y394</accession>
<protein>
    <submittedName>
        <fullName evidence="2">Uncharacterized protein</fullName>
    </submittedName>
</protein>
<keyword evidence="3" id="KW-1185">Reference proteome</keyword>
<dbReference type="EMBL" id="JACWZY010000009">
    <property type="protein sequence ID" value="MBD2701645.1"/>
    <property type="molecule type" value="Genomic_DNA"/>
</dbReference>
<dbReference type="Proteomes" id="UP000598820">
    <property type="component" value="Unassembled WGS sequence"/>
</dbReference>
<feature type="transmembrane region" description="Helical" evidence="1">
    <location>
        <begin position="12"/>
        <end position="31"/>
    </location>
</feature>